<dbReference type="EMBL" id="CM042883">
    <property type="protein sequence ID" value="KAI4372597.1"/>
    <property type="molecule type" value="Genomic_DNA"/>
</dbReference>
<sequence>MLTMALQRRRGILKSTDEENAAEEAKLRMEGQTEAIELNQEESEDLLFKQAWLMYFWRIAKNHEVEEDMADERLQFWINQSTKTTATLHDAVDVERGLMELRKLSMADDLTRSITRWECHQYRK</sequence>
<dbReference type="Proteomes" id="UP001057402">
    <property type="component" value="Chromosome 4"/>
</dbReference>
<keyword evidence="2" id="KW-1185">Reference proteome</keyword>
<comment type="caution">
    <text evidence="1">The sequence shown here is derived from an EMBL/GenBank/DDBJ whole genome shotgun (WGS) entry which is preliminary data.</text>
</comment>
<evidence type="ECO:0000313" key="2">
    <source>
        <dbReference type="Proteomes" id="UP001057402"/>
    </source>
</evidence>
<reference evidence="2" key="1">
    <citation type="journal article" date="2023" name="Front. Plant Sci.">
        <title>Chromosomal-level genome assembly of Melastoma candidum provides insights into trichome evolution.</title>
        <authorList>
            <person name="Zhong Y."/>
            <person name="Wu W."/>
            <person name="Sun C."/>
            <person name="Zou P."/>
            <person name="Liu Y."/>
            <person name="Dai S."/>
            <person name="Zhou R."/>
        </authorList>
    </citation>
    <scope>NUCLEOTIDE SEQUENCE [LARGE SCALE GENOMIC DNA]</scope>
</reference>
<gene>
    <name evidence="1" type="ORF">MLD38_010809</name>
</gene>
<name>A0ACB9R0N8_9MYRT</name>
<accession>A0ACB9R0N8</accession>
<protein>
    <submittedName>
        <fullName evidence="1">Uncharacterized protein</fullName>
    </submittedName>
</protein>
<organism evidence="1 2">
    <name type="scientific">Melastoma candidum</name>
    <dbReference type="NCBI Taxonomy" id="119954"/>
    <lineage>
        <taxon>Eukaryota</taxon>
        <taxon>Viridiplantae</taxon>
        <taxon>Streptophyta</taxon>
        <taxon>Embryophyta</taxon>
        <taxon>Tracheophyta</taxon>
        <taxon>Spermatophyta</taxon>
        <taxon>Magnoliopsida</taxon>
        <taxon>eudicotyledons</taxon>
        <taxon>Gunneridae</taxon>
        <taxon>Pentapetalae</taxon>
        <taxon>rosids</taxon>
        <taxon>malvids</taxon>
        <taxon>Myrtales</taxon>
        <taxon>Melastomataceae</taxon>
        <taxon>Melastomatoideae</taxon>
        <taxon>Melastomateae</taxon>
        <taxon>Melastoma</taxon>
    </lineage>
</organism>
<evidence type="ECO:0000313" key="1">
    <source>
        <dbReference type="EMBL" id="KAI4372597.1"/>
    </source>
</evidence>
<proteinExistence type="predicted"/>